<protein>
    <recommendedName>
        <fullName evidence="3">SnoaL-like domain-containing protein</fullName>
    </recommendedName>
</protein>
<accession>A0A5C1YI57</accession>
<dbReference type="OrthoDB" id="9812295at2"/>
<sequence length="149" mass="16452">MIEHDLAEATETDAIEVGWLVAKRAAAIRAGDAEYLASRYAPGALTFGFAPPCSAIAGAASDVVWVRDWFDRMPHPPRYAIGALTVSVAGDLAFCHSVDEVRDRRATGRRAWSARLARRRRTRLDVTLGYSRIDGVWRLSVERVLVLAE</sequence>
<dbReference type="AlphaFoldDB" id="A0A5C1YI57"/>
<dbReference type="EMBL" id="CP043505">
    <property type="protein sequence ID" value="QEO14789.1"/>
    <property type="molecule type" value="Genomic_DNA"/>
</dbReference>
<dbReference type="Gene3D" id="3.10.450.50">
    <property type="match status" value="1"/>
</dbReference>
<dbReference type="KEGG" id="ail:FLP10_10495"/>
<name>A0A5C1YI57_9MICO</name>
<dbReference type="Proteomes" id="UP000324678">
    <property type="component" value="Chromosome"/>
</dbReference>
<dbReference type="SUPFAM" id="SSF54427">
    <property type="entry name" value="NTF2-like"/>
    <property type="match status" value="1"/>
</dbReference>
<evidence type="ECO:0000313" key="2">
    <source>
        <dbReference type="Proteomes" id="UP000324678"/>
    </source>
</evidence>
<reference evidence="1 2" key="1">
    <citation type="submission" date="2019-09" db="EMBL/GenBank/DDBJ databases">
        <title>Genome sequencing of strain KACC 19306.</title>
        <authorList>
            <person name="Heo J."/>
            <person name="Kim S.-J."/>
            <person name="Kim J.-S."/>
            <person name="Hong S.-B."/>
            <person name="Kwon S.-W."/>
        </authorList>
    </citation>
    <scope>NUCLEOTIDE SEQUENCE [LARGE SCALE GENOMIC DNA]</scope>
    <source>
        <strain evidence="1 2">KACC 19306</strain>
    </source>
</reference>
<dbReference type="RefSeq" id="WP_149160808.1">
    <property type="nucleotide sequence ID" value="NZ_CP043505.1"/>
</dbReference>
<proteinExistence type="predicted"/>
<evidence type="ECO:0008006" key="3">
    <source>
        <dbReference type="Google" id="ProtNLM"/>
    </source>
</evidence>
<dbReference type="InterPro" id="IPR032710">
    <property type="entry name" value="NTF2-like_dom_sf"/>
</dbReference>
<organism evidence="1 2">
    <name type="scientific">Agromyces intestinalis</name>
    <dbReference type="NCBI Taxonomy" id="2592652"/>
    <lineage>
        <taxon>Bacteria</taxon>
        <taxon>Bacillati</taxon>
        <taxon>Actinomycetota</taxon>
        <taxon>Actinomycetes</taxon>
        <taxon>Micrococcales</taxon>
        <taxon>Microbacteriaceae</taxon>
        <taxon>Agromyces</taxon>
    </lineage>
</organism>
<gene>
    <name evidence="1" type="ORF">FLP10_10495</name>
</gene>
<evidence type="ECO:0000313" key="1">
    <source>
        <dbReference type="EMBL" id="QEO14789.1"/>
    </source>
</evidence>
<keyword evidence="2" id="KW-1185">Reference proteome</keyword>